<evidence type="ECO:0000256" key="11">
    <source>
        <dbReference type="ARBA" id="ARBA00023102"/>
    </source>
</evidence>
<dbReference type="InterPro" id="IPR008179">
    <property type="entry name" value="HisE"/>
</dbReference>
<comment type="pathway">
    <text evidence="3 13">Amino-acid biosynthesis; L-histidine biosynthesis; L-histidine from 5-phospho-alpha-D-ribose 1-diphosphate: step 3/9.</text>
</comment>
<accession>A0ABQ5Q3N3</accession>
<dbReference type="CDD" id="cd11534">
    <property type="entry name" value="NTP-PPase_HisIE_like"/>
    <property type="match status" value="1"/>
</dbReference>
<evidence type="ECO:0000256" key="10">
    <source>
        <dbReference type="ARBA" id="ARBA00022840"/>
    </source>
</evidence>
<dbReference type="HAMAP" id="MF_01020">
    <property type="entry name" value="HisE"/>
    <property type="match status" value="1"/>
</dbReference>
<evidence type="ECO:0000256" key="3">
    <source>
        <dbReference type="ARBA" id="ARBA00005169"/>
    </source>
</evidence>
<comment type="similarity">
    <text evidence="6 13">In the N-terminal section; belongs to the PRA-CH family.</text>
</comment>
<dbReference type="EMBL" id="BSDD01000001">
    <property type="protein sequence ID" value="GLH69212.1"/>
    <property type="molecule type" value="Genomic_DNA"/>
</dbReference>
<keyword evidence="10 13" id="KW-0067">ATP-binding</keyword>
<keyword evidence="11 13" id="KW-0368">Histidine biosynthesis</keyword>
<name>A0ABQ5Q3N3_9BACT</name>
<dbReference type="InterPro" id="IPR038019">
    <property type="entry name" value="PRib_AMP_CycHydrolase_sf"/>
</dbReference>
<evidence type="ECO:0000256" key="5">
    <source>
        <dbReference type="ARBA" id="ARBA00007731"/>
    </source>
</evidence>
<keyword evidence="12 13" id="KW-0511">Multifunctional enzyme</keyword>
<evidence type="ECO:0000259" key="14">
    <source>
        <dbReference type="Pfam" id="PF01502"/>
    </source>
</evidence>
<dbReference type="Proteomes" id="UP001165089">
    <property type="component" value="Unassembled WGS sequence"/>
</dbReference>
<organism evidence="15 16">
    <name type="scientific">Geothrix rubra</name>
    <dbReference type="NCBI Taxonomy" id="2927977"/>
    <lineage>
        <taxon>Bacteria</taxon>
        <taxon>Pseudomonadati</taxon>
        <taxon>Acidobacteriota</taxon>
        <taxon>Holophagae</taxon>
        <taxon>Holophagales</taxon>
        <taxon>Holophagaceae</taxon>
        <taxon>Geothrix</taxon>
    </lineage>
</organism>
<keyword evidence="9 13" id="KW-0378">Hydrolase</keyword>
<evidence type="ECO:0000256" key="12">
    <source>
        <dbReference type="ARBA" id="ARBA00023268"/>
    </source>
</evidence>
<sequence>MNPDALRFGPDGLLPGIVQSPAGEVRMMAWLNREALRLTLETGFVTFWSRSRQELWTKGATSGNRLKLLQVRPDCDGDALLILAEPEGPSCHRGTDSCFDGDEPWPATLPWLGRLEALLASRRAAADPAGSYTQRLFAQGVDRIGKKVVEEAGEVVIAAKNEDREAFLGEAADLIFHLDLLLLAKGASLRDVVDVLQRRHADATGGKA</sequence>
<dbReference type="EC" id="3.5.4.19" evidence="13"/>
<keyword evidence="13" id="KW-0963">Cytoplasm</keyword>
<dbReference type="SUPFAM" id="SSF101386">
    <property type="entry name" value="all-alpha NTP pyrophosphatases"/>
    <property type="match status" value="1"/>
</dbReference>
<dbReference type="PANTHER" id="PTHR42945:SF1">
    <property type="entry name" value="HISTIDINE BIOSYNTHESIS BIFUNCTIONAL PROTEIN HIS7"/>
    <property type="match status" value="1"/>
</dbReference>
<dbReference type="NCBIfam" id="TIGR03188">
    <property type="entry name" value="histidine_hisI"/>
    <property type="match status" value="1"/>
</dbReference>
<feature type="domain" description="Phosphoribosyl-AMP cyclohydrolase" evidence="14">
    <location>
        <begin position="27"/>
        <end position="99"/>
    </location>
</feature>
<evidence type="ECO:0000256" key="8">
    <source>
        <dbReference type="ARBA" id="ARBA00022741"/>
    </source>
</evidence>
<dbReference type="NCBIfam" id="NF002747">
    <property type="entry name" value="PRK02759.1"/>
    <property type="match status" value="1"/>
</dbReference>
<dbReference type="RefSeq" id="WP_285723067.1">
    <property type="nucleotide sequence ID" value="NZ_BSDD01000001.1"/>
</dbReference>
<dbReference type="InterPro" id="IPR002496">
    <property type="entry name" value="PRib_AMP_CycHydrolase_dom"/>
</dbReference>
<evidence type="ECO:0000313" key="16">
    <source>
        <dbReference type="Proteomes" id="UP001165089"/>
    </source>
</evidence>
<comment type="catalytic activity">
    <reaction evidence="1 13">
        <text>1-(5-phospho-beta-D-ribosyl)-5'-AMP + H2O = 1-(5-phospho-beta-D-ribosyl)-5-[(5-phospho-beta-D-ribosylamino)methylideneamino]imidazole-4-carboxamide</text>
        <dbReference type="Rhea" id="RHEA:20049"/>
        <dbReference type="ChEBI" id="CHEBI:15377"/>
        <dbReference type="ChEBI" id="CHEBI:58435"/>
        <dbReference type="ChEBI" id="CHEBI:59457"/>
        <dbReference type="EC" id="3.5.4.19"/>
    </reaction>
</comment>
<reference evidence="15 16" key="1">
    <citation type="journal article" date="2023" name="Antonie Van Leeuwenhoek">
        <title>Mesoterricola silvestris gen. nov., sp. nov., Mesoterricola sediminis sp. nov., Geothrix oryzae sp. nov., Geothrix edaphica sp. nov., Geothrix rubra sp. nov., and Geothrix limicola sp. nov., six novel members of Acidobacteriota isolated from soils.</title>
        <authorList>
            <person name="Itoh H."/>
            <person name="Sugisawa Y."/>
            <person name="Mise K."/>
            <person name="Xu Z."/>
            <person name="Kuniyasu M."/>
            <person name="Ushijima N."/>
            <person name="Kawano K."/>
            <person name="Kobayashi E."/>
            <person name="Shiratori Y."/>
            <person name="Masuda Y."/>
            <person name="Senoo K."/>
        </authorList>
    </citation>
    <scope>NUCLEOTIDE SEQUENCE [LARGE SCALE GENOMIC DNA]</scope>
    <source>
        <strain evidence="15 16">Red803</strain>
    </source>
</reference>
<dbReference type="InterPro" id="IPR021130">
    <property type="entry name" value="PRib-ATP_PPHydrolase-like"/>
</dbReference>
<dbReference type="EC" id="3.6.1.31" evidence="13"/>
<proteinExistence type="inferred from homology"/>
<dbReference type="Gene3D" id="3.10.20.810">
    <property type="entry name" value="Phosphoribosyl-AMP cyclohydrolase"/>
    <property type="match status" value="1"/>
</dbReference>
<keyword evidence="8 13" id="KW-0547">Nucleotide-binding</keyword>
<comment type="caution">
    <text evidence="15">The sequence shown here is derived from an EMBL/GenBank/DDBJ whole genome shotgun (WGS) entry which is preliminary data.</text>
</comment>
<dbReference type="HAMAP" id="MF_01019">
    <property type="entry name" value="HisIE"/>
    <property type="match status" value="1"/>
</dbReference>
<comment type="subcellular location">
    <subcellularLocation>
        <location evidence="13">Cytoplasm</location>
    </subcellularLocation>
</comment>
<keyword evidence="16" id="KW-1185">Reference proteome</keyword>
<evidence type="ECO:0000313" key="15">
    <source>
        <dbReference type="EMBL" id="GLH69212.1"/>
    </source>
</evidence>
<evidence type="ECO:0000256" key="2">
    <source>
        <dbReference type="ARBA" id="ARBA00001460"/>
    </source>
</evidence>
<evidence type="ECO:0000256" key="9">
    <source>
        <dbReference type="ARBA" id="ARBA00022801"/>
    </source>
</evidence>
<dbReference type="Gene3D" id="1.10.287.1080">
    <property type="entry name" value="MazG-like"/>
    <property type="match status" value="1"/>
</dbReference>
<comment type="pathway">
    <text evidence="4 13">Amino-acid biosynthesis; L-histidine biosynthesis; L-histidine from 5-phospho-alpha-D-ribose 1-diphosphate: step 2/9.</text>
</comment>
<dbReference type="SUPFAM" id="SSF141734">
    <property type="entry name" value="HisI-like"/>
    <property type="match status" value="1"/>
</dbReference>
<dbReference type="Pfam" id="PF01503">
    <property type="entry name" value="PRA-PH"/>
    <property type="match status" value="1"/>
</dbReference>
<dbReference type="Pfam" id="PF01502">
    <property type="entry name" value="PRA-CH"/>
    <property type="match status" value="1"/>
</dbReference>
<feature type="region of interest" description="Phosphoribosyl-AMP cyclohydrolase" evidence="13">
    <location>
        <begin position="1"/>
        <end position="111"/>
    </location>
</feature>
<feature type="region of interest" description="Phosphoribosyl-ATP pyrophosphohydrolase" evidence="13">
    <location>
        <begin position="112"/>
        <end position="208"/>
    </location>
</feature>
<evidence type="ECO:0000256" key="7">
    <source>
        <dbReference type="ARBA" id="ARBA00022605"/>
    </source>
</evidence>
<protein>
    <recommendedName>
        <fullName evidence="13">Histidine biosynthesis bifunctional protein HisIE</fullName>
    </recommendedName>
    <domain>
        <recommendedName>
            <fullName evidence="13">Phosphoribosyl-AMP cyclohydrolase</fullName>
            <shortName evidence="13">PRA-CH</shortName>
            <ecNumber evidence="13">3.5.4.19</ecNumber>
        </recommendedName>
    </domain>
    <domain>
        <recommendedName>
            <fullName evidence="13">Phosphoribosyl-ATP pyrophosphatase</fullName>
            <shortName evidence="13">PRA-PH</shortName>
            <ecNumber evidence="13">3.6.1.31</ecNumber>
        </recommendedName>
    </domain>
</protein>
<keyword evidence="7 13" id="KW-0028">Amino-acid biosynthesis</keyword>
<gene>
    <name evidence="13 15" type="primary">hisI</name>
    <name evidence="13" type="synonym">hisIE</name>
    <name evidence="15" type="ORF">GETHPA_07450</name>
</gene>
<comment type="similarity">
    <text evidence="5 13">In the C-terminal section; belongs to the PRA-PH family.</text>
</comment>
<dbReference type="PANTHER" id="PTHR42945">
    <property type="entry name" value="HISTIDINE BIOSYNTHESIS BIFUNCTIONAL PROTEIN"/>
    <property type="match status" value="1"/>
</dbReference>
<evidence type="ECO:0000256" key="6">
    <source>
        <dbReference type="ARBA" id="ARBA00008299"/>
    </source>
</evidence>
<evidence type="ECO:0000256" key="4">
    <source>
        <dbReference type="ARBA" id="ARBA00005204"/>
    </source>
</evidence>
<dbReference type="InterPro" id="IPR023019">
    <property type="entry name" value="His_synth_HisIE"/>
</dbReference>
<comment type="catalytic activity">
    <reaction evidence="2 13">
        <text>1-(5-phospho-beta-D-ribosyl)-ATP + H2O = 1-(5-phospho-beta-D-ribosyl)-5'-AMP + diphosphate + H(+)</text>
        <dbReference type="Rhea" id="RHEA:22828"/>
        <dbReference type="ChEBI" id="CHEBI:15377"/>
        <dbReference type="ChEBI" id="CHEBI:15378"/>
        <dbReference type="ChEBI" id="CHEBI:33019"/>
        <dbReference type="ChEBI" id="CHEBI:59457"/>
        <dbReference type="ChEBI" id="CHEBI:73183"/>
        <dbReference type="EC" id="3.6.1.31"/>
    </reaction>
</comment>
<evidence type="ECO:0000256" key="1">
    <source>
        <dbReference type="ARBA" id="ARBA00000024"/>
    </source>
</evidence>
<evidence type="ECO:0000256" key="13">
    <source>
        <dbReference type="HAMAP-Rule" id="MF_01019"/>
    </source>
</evidence>